<protein>
    <recommendedName>
        <fullName evidence="5">CBM11 domain-containing protein</fullName>
    </recommendedName>
</protein>
<feature type="region of interest" description="Disordered" evidence="1">
    <location>
        <begin position="27"/>
        <end position="55"/>
    </location>
</feature>
<dbReference type="EMBL" id="CP012672">
    <property type="protein sequence ID" value="AUX30805.1"/>
    <property type="molecule type" value="Genomic_DNA"/>
</dbReference>
<dbReference type="AlphaFoldDB" id="A0A4P2QLH7"/>
<sequence length="211" mass="22523">MRPRGGLLVLAALASAGALACDQVLDLPERSQGPDGGAARGGREPARDGGGRPVDEARYSFEVDEQGWEFCGEMAAGIAPSSVNAYAGERALAVTLQAGAGGLRCQGAQDPARMQLVFVRSPDVSPGKNVTFHVWLPASSRIVSVQPYLLMKDGLWEGDYRFMSNLDGDAWNEFTVRYRSGSPPIEQLGVEFVIDPSAAWSGVCYIDSVGW</sequence>
<feature type="signal peptide" evidence="2">
    <location>
        <begin position="1"/>
        <end position="20"/>
    </location>
</feature>
<evidence type="ECO:0000313" key="3">
    <source>
        <dbReference type="EMBL" id="AUX30805.1"/>
    </source>
</evidence>
<dbReference type="PROSITE" id="PS51257">
    <property type="entry name" value="PROKAR_LIPOPROTEIN"/>
    <property type="match status" value="1"/>
</dbReference>
<feature type="chain" id="PRO_5020766172" description="CBM11 domain-containing protein" evidence="2">
    <location>
        <begin position="21"/>
        <end position="211"/>
    </location>
</feature>
<proteinExistence type="predicted"/>
<evidence type="ECO:0000313" key="4">
    <source>
        <dbReference type="Proteomes" id="UP000295497"/>
    </source>
</evidence>
<evidence type="ECO:0008006" key="5">
    <source>
        <dbReference type="Google" id="ProtNLM"/>
    </source>
</evidence>
<name>A0A4P2QLH7_SORCE</name>
<reference evidence="3 4" key="1">
    <citation type="submission" date="2015-09" db="EMBL/GenBank/DDBJ databases">
        <title>Sorangium comparison.</title>
        <authorList>
            <person name="Zaburannyi N."/>
            <person name="Bunk B."/>
            <person name="Overmann J."/>
            <person name="Mueller R."/>
        </authorList>
    </citation>
    <scope>NUCLEOTIDE SEQUENCE [LARGE SCALE GENOMIC DNA]</scope>
    <source>
        <strain evidence="3 4">So ce836</strain>
    </source>
</reference>
<dbReference type="RefSeq" id="WP_129574700.1">
    <property type="nucleotide sequence ID" value="NZ_CP012672.1"/>
</dbReference>
<keyword evidence="2" id="KW-0732">Signal</keyword>
<organism evidence="3 4">
    <name type="scientific">Sorangium cellulosum</name>
    <name type="common">Polyangium cellulosum</name>
    <dbReference type="NCBI Taxonomy" id="56"/>
    <lineage>
        <taxon>Bacteria</taxon>
        <taxon>Pseudomonadati</taxon>
        <taxon>Myxococcota</taxon>
        <taxon>Polyangia</taxon>
        <taxon>Polyangiales</taxon>
        <taxon>Polyangiaceae</taxon>
        <taxon>Sorangium</taxon>
    </lineage>
</organism>
<feature type="compositionally biased region" description="Basic and acidic residues" evidence="1">
    <location>
        <begin position="41"/>
        <end position="55"/>
    </location>
</feature>
<evidence type="ECO:0000256" key="1">
    <source>
        <dbReference type="SAM" id="MobiDB-lite"/>
    </source>
</evidence>
<dbReference type="Gene3D" id="2.60.120.260">
    <property type="entry name" value="Galactose-binding domain-like"/>
    <property type="match status" value="1"/>
</dbReference>
<evidence type="ECO:0000256" key="2">
    <source>
        <dbReference type="SAM" id="SignalP"/>
    </source>
</evidence>
<gene>
    <name evidence="3" type="ORF">SOCE836_029180</name>
</gene>
<dbReference type="Proteomes" id="UP000295497">
    <property type="component" value="Chromosome"/>
</dbReference>
<accession>A0A4P2QLH7</accession>